<dbReference type="PhylomeDB" id="E9I0I0"/>
<dbReference type="HOGENOM" id="CLU_1497719_0_0_1"/>
<gene>
    <name evidence="2" type="ORF">DAPPUDRAFT_229982</name>
</gene>
<dbReference type="eggNOG" id="KOG1943">
    <property type="taxonomic scope" value="Eukaryota"/>
</dbReference>
<organism evidence="2 3">
    <name type="scientific">Daphnia pulex</name>
    <name type="common">Water flea</name>
    <dbReference type="NCBI Taxonomy" id="6669"/>
    <lineage>
        <taxon>Eukaryota</taxon>
        <taxon>Metazoa</taxon>
        <taxon>Ecdysozoa</taxon>
        <taxon>Arthropoda</taxon>
        <taxon>Crustacea</taxon>
        <taxon>Branchiopoda</taxon>
        <taxon>Diplostraca</taxon>
        <taxon>Cladocera</taxon>
        <taxon>Anomopoda</taxon>
        <taxon>Daphniidae</taxon>
        <taxon>Daphnia</taxon>
    </lineage>
</organism>
<dbReference type="OrthoDB" id="10253476at2759"/>
<dbReference type="EMBL" id="GL733547">
    <property type="protein sequence ID" value="EFX62500.1"/>
    <property type="molecule type" value="Genomic_DNA"/>
</dbReference>
<dbReference type="Proteomes" id="UP000000305">
    <property type="component" value="Unassembled WGS sequence"/>
</dbReference>
<evidence type="ECO:0000313" key="3">
    <source>
        <dbReference type="Proteomes" id="UP000000305"/>
    </source>
</evidence>
<feature type="domain" description="Tubulin-folding cofactor D C-terminal" evidence="1">
    <location>
        <begin position="22"/>
        <end position="172"/>
    </location>
</feature>
<protein>
    <recommendedName>
        <fullName evidence="1">Tubulin-folding cofactor D C-terminal domain-containing protein</fullName>
    </recommendedName>
</protein>
<dbReference type="InParanoid" id="E9I0I0"/>
<dbReference type="InterPro" id="IPR033162">
    <property type="entry name" value="TBCD"/>
</dbReference>
<evidence type="ECO:0000313" key="2">
    <source>
        <dbReference type="EMBL" id="EFX62500.1"/>
    </source>
</evidence>
<accession>E9I0I0</accession>
<dbReference type="GO" id="GO:0007023">
    <property type="term" value="P:post-chaperonin tubulin folding pathway"/>
    <property type="evidence" value="ECO:0007669"/>
    <property type="project" value="InterPro"/>
</dbReference>
<keyword evidence="3" id="KW-1185">Reference proteome</keyword>
<reference evidence="2 3" key="1">
    <citation type="journal article" date="2011" name="Science">
        <title>The ecoresponsive genome of Daphnia pulex.</title>
        <authorList>
            <person name="Colbourne J.K."/>
            <person name="Pfrender M.E."/>
            <person name="Gilbert D."/>
            <person name="Thomas W.K."/>
            <person name="Tucker A."/>
            <person name="Oakley T.H."/>
            <person name="Tokishita S."/>
            <person name="Aerts A."/>
            <person name="Arnold G.J."/>
            <person name="Basu M.K."/>
            <person name="Bauer D.J."/>
            <person name="Caceres C.E."/>
            <person name="Carmel L."/>
            <person name="Casola C."/>
            <person name="Choi J.H."/>
            <person name="Detter J.C."/>
            <person name="Dong Q."/>
            <person name="Dusheyko S."/>
            <person name="Eads B.D."/>
            <person name="Frohlich T."/>
            <person name="Geiler-Samerotte K.A."/>
            <person name="Gerlach D."/>
            <person name="Hatcher P."/>
            <person name="Jogdeo S."/>
            <person name="Krijgsveld J."/>
            <person name="Kriventseva E.V."/>
            <person name="Kultz D."/>
            <person name="Laforsch C."/>
            <person name="Lindquist E."/>
            <person name="Lopez J."/>
            <person name="Manak J.R."/>
            <person name="Muller J."/>
            <person name="Pangilinan J."/>
            <person name="Patwardhan R.P."/>
            <person name="Pitluck S."/>
            <person name="Pritham E.J."/>
            <person name="Rechtsteiner A."/>
            <person name="Rho M."/>
            <person name="Rogozin I.B."/>
            <person name="Sakarya O."/>
            <person name="Salamov A."/>
            <person name="Schaack S."/>
            <person name="Shapiro H."/>
            <person name="Shiga Y."/>
            <person name="Skalitzky C."/>
            <person name="Smith Z."/>
            <person name="Souvorov A."/>
            <person name="Sung W."/>
            <person name="Tang Z."/>
            <person name="Tsuchiya D."/>
            <person name="Tu H."/>
            <person name="Vos H."/>
            <person name="Wang M."/>
            <person name="Wolf Y.I."/>
            <person name="Yamagata H."/>
            <person name="Yamada T."/>
            <person name="Ye Y."/>
            <person name="Shaw J.R."/>
            <person name="Andrews J."/>
            <person name="Crease T.J."/>
            <person name="Tang H."/>
            <person name="Lucas S.M."/>
            <person name="Robertson H.M."/>
            <person name="Bork P."/>
            <person name="Koonin E.V."/>
            <person name="Zdobnov E.M."/>
            <person name="Grigoriev I.V."/>
            <person name="Lynch M."/>
            <person name="Boore J.L."/>
        </authorList>
    </citation>
    <scope>NUCLEOTIDE SEQUENCE [LARGE SCALE GENOMIC DNA]</scope>
</reference>
<dbReference type="PANTHER" id="PTHR12658:SF0">
    <property type="entry name" value="TUBULIN-SPECIFIC CHAPERONE D"/>
    <property type="match status" value="1"/>
</dbReference>
<dbReference type="AlphaFoldDB" id="E9I0I0"/>
<sequence length="180" mass="20438">MALKITRWIAVETLELSSVNRQCLLFSDPTIPHIEQLEELRSIIPPPPLDISTEKECFDLWMKVMRLDTYRKAVITGLVSSIGSLTESLVKSSSAPFMSYLRQLVAENKLDELNLVTRDILNVFQENLNSVRLMPYIFNFLGHLLSSGCLDSIFKSMSRSLLTLNRTEMTNGGKPLKVFI</sequence>
<evidence type="ECO:0000259" key="1">
    <source>
        <dbReference type="Pfam" id="PF12612"/>
    </source>
</evidence>
<dbReference type="InterPro" id="IPR022577">
    <property type="entry name" value="TBCD_C"/>
</dbReference>
<dbReference type="GO" id="GO:0007021">
    <property type="term" value="P:tubulin complex assembly"/>
    <property type="evidence" value="ECO:0007669"/>
    <property type="project" value="InterPro"/>
</dbReference>
<name>E9I0I0_DAPPU</name>
<dbReference type="KEGG" id="dpx:DAPPUDRAFT_229982"/>
<dbReference type="PANTHER" id="PTHR12658">
    <property type="entry name" value="BETA-TUBULIN COFACTOR D"/>
    <property type="match status" value="1"/>
</dbReference>
<dbReference type="GO" id="GO:0005096">
    <property type="term" value="F:GTPase activator activity"/>
    <property type="evidence" value="ECO:0007669"/>
    <property type="project" value="InterPro"/>
</dbReference>
<dbReference type="GO" id="GO:0048487">
    <property type="term" value="F:beta-tubulin binding"/>
    <property type="evidence" value="ECO:0007669"/>
    <property type="project" value="InterPro"/>
</dbReference>
<dbReference type="Pfam" id="PF12612">
    <property type="entry name" value="TFCD_C"/>
    <property type="match status" value="1"/>
</dbReference>
<proteinExistence type="predicted"/>